<evidence type="ECO:0000256" key="1">
    <source>
        <dbReference type="SAM" id="Phobius"/>
    </source>
</evidence>
<keyword evidence="1" id="KW-0812">Transmembrane</keyword>
<dbReference type="EMBL" id="AP014545">
    <property type="protein sequence ID" value="BBB26181.1"/>
    <property type="molecule type" value="Genomic_DNA"/>
</dbReference>
<evidence type="ECO:0008006" key="4">
    <source>
        <dbReference type="Google" id="ProtNLM"/>
    </source>
</evidence>
<sequence>MKQFIIIALVAVLGLILLISGYLMLQGYLSRSDSPPGLSDGRLTPCGEKPNAVCSETGTDTAHFVEPVGLCLLSMSSVVADVESLGGKVIHVETGYLAAEFSSSVFGFVDDLELRKDSVAGVIHIRSASRVGYSDMGVNRKRAEQLRALLEGQQ</sequence>
<gene>
    <name evidence="2" type="ORF">AMJAP_1586</name>
</gene>
<dbReference type="InterPro" id="IPR010865">
    <property type="entry name" value="DUF1499"/>
</dbReference>
<keyword evidence="1" id="KW-1133">Transmembrane helix</keyword>
<reference evidence="2 3" key="1">
    <citation type="journal article" date="2008" name="Int. J. Syst. Evol. Microbiol.">
        <title>Amphritea japonica sp. nov. and Amphritea balenae sp. nov., isolated from the sediment adjacent to sperm whale carcasses off Kagoshima, Japan.</title>
        <authorList>
            <person name="Miyazaki M."/>
            <person name="Nogi Y."/>
            <person name="Fujiwara Y."/>
            <person name="Kawato M."/>
            <person name="Nagahama T."/>
            <person name="Kubokawa K."/>
            <person name="Horikoshi K."/>
        </authorList>
    </citation>
    <scope>NUCLEOTIDE SEQUENCE [LARGE SCALE GENOMIC DNA]</scope>
    <source>
        <strain evidence="2 3">ATCC BAA-1530</strain>
    </source>
</reference>
<dbReference type="RefSeq" id="WP_019621792.1">
    <property type="nucleotide sequence ID" value="NZ_AP014545.1"/>
</dbReference>
<keyword evidence="3" id="KW-1185">Reference proteome</keyword>
<dbReference type="PANTHER" id="PTHR34801">
    <property type="entry name" value="EXPRESSED PROTEIN"/>
    <property type="match status" value="1"/>
</dbReference>
<name>A0A7R6PBW4_9GAMM</name>
<dbReference type="PANTHER" id="PTHR34801:SF6">
    <property type="entry name" value="SLL1620 PROTEIN"/>
    <property type="match status" value="1"/>
</dbReference>
<evidence type="ECO:0000313" key="2">
    <source>
        <dbReference type="EMBL" id="BBB26181.1"/>
    </source>
</evidence>
<proteinExistence type="predicted"/>
<organism evidence="2 3">
    <name type="scientific">Amphritea japonica ATCC BAA-1530</name>
    <dbReference type="NCBI Taxonomy" id="1278309"/>
    <lineage>
        <taxon>Bacteria</taxon>
        <taxon>Pseudomonadati</taxon>
        <taxon>Pseudomonadota</taxon>
        <taxon>Gammaproteobacteria</taxon>
        <taxon>Oceanospirillales</taxon>
        <taxon>Oceanospirillaceae</taxon>
        <taxon>Amphritea</taxon>
    </lineage>
</organism>
<protein>
    <recommendedName>
        <fullName evidence="4">DUF1499 domain-containing protein</fullName>
    </recommendedName>
</protein>
<evidence type="ECO:0000313" key="3">
    <source>
        <dbReference type="Proteomes" id="UP000595663"/>
    </source>
</evidence>
<dbReference type="Pfam" id="PF07386">
    <property type="entry name" value="DUF1499"/>
    <property type="match status" value="1"/>
</dbReference>
<dbReference type="AlphaFoldDB" id="A0A7R6PBW4"/>
<dbReference type="OrthoDB" id="9793534at2"/>
<accession>A0A7R6PBW4</accession>
<dbReference type="PIRSF" id="PIRSF026426">
    <property type="entry name" value="DUF1499"/>
    <property type="match status" value="1"/>
</dbReference>
<keyword evidence="1" id="KW-0472">Membrane</keyword>
<dbReference type="KEGG" id="ajp:AMJAP_1586"/>
<dbReference type="Proteomes" id="UP000595663">
    <property type="component" value="Chromosome"/>
</dbReference>
<feature type="transmembrane region" description="Helical" evidence="1">
    <location>
        <begin position="6"/>
        <end position="25"/>
    </location>
</feature>